<gene>
    <name evidence="1" type="ORF">GCM10022268_33490</name>
</gene>
<evidence type="ECO:0000313" key="2">
    <source>
        <dbReference type="Proteomes" id="UP001500523"/>
    </source>
</evidence>
<dbReference type="Proteomes" id="UP001500523">
    <property type="component" value="Unassembled WGS sequence"/>
</dbReference>
<keyword evidence="2" id="KW-1185">Reference proteome</keyword>
<reference evidence="2" key="1">
    <citation type="journal article" date="2019" name="Int. J. Syst. Evol. Microbiol.">
        <title>The Global Catalogue of Microorganisms (GCM) 10K type strain sequencing project: providing services to taxonomists for standard genome sequencing and annotation.</title>
        <authorList>
            <consortium name="The Broad Institute Genomics Platform"/>
            <consortium name="The Broad Institute Genome Sequencing Center for Infectious Disease"/>
            <person name="Wu L."/>
            <person name="Ma J."/>
        </authorList>
    </citation>
    <scope>NUCLEOTIDE SEQUENCE [LARGE SCALE GENOMIC DNA]</scope>
    <source>
        <strain evidence="2">JCM 17498</strain>
    </source>
</reference>
<accession>A0ABP7EQ72</accession>
<dbReference type="RefSeq" id="WP_344694536.1">
    <property type="nucleotide sequence ID" value="NZ_BAABBF010000011.1"/>
</dbReference>
<evidence type="ECO:0000313" key="1">
    <source>
        <dbReference type="EMBL" id="GAA3722615.1"/>
    </source>
</evidence>
<sequence>MDKDRSIDALRLHQDAALRLLRQGQEALPENPAGLRRELMQVLGAYQVFKHDVIFDPAIASGDAERGALARDMKVHCIAAGEVFRVHVMQWTPARIVEDRAGYQAAARLTLNQLHRHITAERVGIADLLGRYHH</sequence>
<protein>
    <recommendedName>
        <fullName evidence="3">Hemerythrin-like domain-containing protein</fullName>
    </recommendedName>
</protein>
<evidence type="ECO:0008006" key="3">
    <source>
        <dbReference type="Google" id="ProtNLM"/>
    </source>
</evidence>
<name>A0ABP7EQ72_9SPHN</name>
<proteinExistence type="predicted"/>
<comment type="caution">
    <text evidence="1">The sequence shown here is derived from an EMBL/GenBank/DDBJ whole genome shotgun (WGS) entry which is preliminary data.</text>
</comment>
<organism evidence="1 2">
    <name type="scientific">Sphingomonas cynarae</name>
    <dbReference type="NCBI Taxonomy" id="930197"/>
    <lineage>
        <taxon>Bacteria</taxon>
        <taxon>Pseudomonadati</taxon>
        <taxon>Pseudomonadota</taxon>
        <taxon>Alphaproteobacteria</taxon>
        <taxon>Sphingomonadales</taxon>
        <taxon>Sphingomonadaceae</taxon>
        <taxon>Sphingomonas</taxon>
    </lineage>
</organism>
<dbReference type="EMBL" id="BAABBF010000011">
    <property type="protein sequence ID" value="GAA3722615.1"/>
    <property type="molecule type" value="Genomic_DNA"/>
</dbReference>